<proteinExistence type="predicted"/>
<dbReference type="PANTHER" id="PTHR16317">
    <property type="entry name" value="INTEGRIN ALPHA REPEAT DOMAIN-CONTAINING"/>
    <property type="match status" value="1"/>
</dbReference>
<name>A0ABP0GZK1_CLALP</name>
<organism evidence="1 2">
    <name type="scientific">Clavelina lepadiformis</name>
    <name type="common">Light-bulb sea squirt</name>
    <name type="synonym">Ascidia lepadiformis</name>
    <dbReference type="NCBI Taxonomy" id="159417"/>
    <lineage>
        <taxon>Eukaryota</taxon>
        <taxon>Metazoa</taxon>
        <taxon>Chordata</taxon>
        <taxon>Tunicata</taxon>
        <taxon>Ascidiacea</taxon>
        <taxon>Aplousobranchia</taxon>
        <taxon>Clavelinidae</taxon>
        <taxon>Clavelina</taxon>
    </lineage>
</organism>
<dbReference type="InterPro" id="IPR031793">
    <property type="entry name" value="KICSTOR_ITFG2"/>
</dbReference>
<protein>
    <submittedName>
        <fullName evidence="1">Uncharacterized protein</fullName>
    </submittedName>
</protein>
<gene>
    <name evidence="1" type="ORF">CVLEPA_LOCUS30446</name>
</gene>
<reference evidence="1 2" key="1">
    <citation type="submission" date="2024-02" db="EMBL/GenBank/DDBJ databases">
        <authorList>
            <person name="Daric V."/>
            <person name="Darras S."/>
        </authorList>
    </citation>
    <scope>NUCLEOTIDE SEQUENCE [LARGE SCALE GENOMIC DNA]</scope>
</reference>
<dbReference type="Pfam" id="PF15907">
    <property type="entry name" value="Itfg2"/>
    <property type="match status" value="1"/>
</dbReference>
<evidence type="ECO:0000313" key="2">
    <source>
        <dbReference type="Proteomes" id="UP001642483"/>
    </source>
</evidence>
<sequence length="411" mass="45907">MRSVSFVNHLKLSTGGKVSQQCMALGDVDGDGQNELVVAVEGGDLKVYKGNSIEPWWKFNEAGDISCVEIGDVCNVGKDSVIAFTRNGPCSIIDLSISATDDGVSYTLKQDRLPANIINVLIGDVDKDEKKELIACHSDQSVSAYRWHEKEKKFILLQRWRLRNLAGNVTLHNASEKGRPTIMVSQPGCSYAILSVDWDAADNVTSRLSHCTENIQYTPLSSRSRLQNPSVLCKILGDIRKSGEKMAGYFALCTLDGTLKLMEKDKMLWSLQVDHQLFALNKVDVLGDNREEVIVCAWDGQTYIVDHDRNVVRYQFQDNVQAFCAGKYSADGKTNLPCLVYADFHNKITLFYDVRLSFLKATDFLTVANGDAEMREVFTELGINEQEEKRSYLKNCLLTKVPTSSNDCLKS</sequence>
<dbReference type="EMBL" id="CAWYQH010000163">
    <property type="protein sequence ID" value="CAK8697178.1"/>
    <property type="molecule type" value="Genomic_DNA"/>
</dbReference>
<evidence type="ECO:0000313" key="1">
    <source>
        <dbReference type="EMBL" id="CAK8697178.1"/>
    </source>
</evidence>
<dbReference type="InterPro" id="IPR036322">
    <property type="entry name" value="WD40_repeat_dom_sf"/>
</dbReference>
<dbReference type="SUPFAM" id="SSF50978">
    <property type="entry name" value="WD40 repeat-like"/>
    <property type="match status" value="1"/>
</dbReference>
<comment type="caution">
    <text evidence="1">The sequence shown here is derived from an EMBL/GenBank/DDBJ whole genome shotgun (WGS) entry which is preliminary data.</text>
</comment>
<accession>A0ABP0GZK1</accession>
<dbReference type="Proteomes" id="UP001642483">
    <property type="component" value="Unassembled WGS sequence"/>
</dbReference>
<dbReference type="PANTHER" id="PTHR16317:SF1">
    <property type="entry name" value="KICSTOR COMPLEX PROTEIN ITFG2"/>
    <property type="match status" value="1"/>
</dbReference>
<keyword evidence="2" id="KW-1185">Reference proteome</keyword>